<dbReference type="InterPro" id="IPR000462">
    <property type="entry name" value="CDP-OH_P_trans"/>
</dbReference>
<dbReference type="EMBL" id="LNRQ01000004">
    <property type="protein sequence ID" value="KZM97380.1"/>
    <property type="molecule type" value="Genomic_DNA"/>
</dbReference>
<evidence type="ECO:0000256" key="7">
    <source>
        <dbReference type="ARBA" id="ARBA00023136"/>
    </source>
</evidence>
<keyword evidence="8" id="KW-0594">Phospholipid biosynthesis</keyword>
<evidence type="ECO:0008006" key="13">
    <source>
        <dbReference type="Google" id="ProtNLM"/>
    </source>
</evidence>
<dbReference type="Gene3D" id="1.20.120.1760">
    <property type="match status" value="1"/>
</dbReference>
<keyword evidence="6" id="KW-0443">Lipid metabolism</keyword>
<keyword evidence="2" id="KW-0444">Lipid biosynthesis</keyword>
<dbReference type="InterPro" id="IPR050324">
    <property type="entry name" value="CDP-alcohol_PTase-I"/>
</dbReference>
<dbReference type="InterPro" id="IPR043130">
    <property type="entry name" value="CDP-OH_PTrfase_TM_dom"/>
</dbReference>
<keyword evidence="5 11" id="KW-1133">Transmembrane helix</keyword>
<dbReference type="AlphaFoldDB" id="A0A162A9A7"/>
<dbReference type="STRING" id="79200.A0A162A9A7"/>
<evidence type="ECO:0000256" key="1">
    <source>
        <dbReference type="ARBA" id="ARBA00004141"/>
    </source>
</evidence>
<dbReference type="GO" id="GO:0046474">
    <property type="term" value="P:glycerophospholipid biosynthetic process"/>
    <property type="evidence" value="ECO:0007669"/>
    <property type="project" value="TreeGrafter"/>
</dbReference>
<dbReference type="GO" id="GO:0008444">
    <property type="term" value="F:CDP-diacylglycerol-glycerol-3-phosphate 3-phosphatidyltransferase activity"/>
    <property type="evidence" value="ECO:0007669"/>
    <property type="project" value="TreeGrafter"/>
</dbReference>
<dbReference type="Pfam" id="PF01066">
    <property type="entry name" value="CDP-OH_P_transf"/>
    <property type="match status" value="1"/>
</dbReference>
<proteinExistence type="inferred from homology"/>
<evidence type="ECO:0000256" key="10">
    <source>
        <dbReference type="RuleBase" id="RU003750"/>
    </source>
</evidence>
<dbReference type="PROSITE" id="PS00379">
    <property type="entry name" value="CDP_ALCOHOL_P_TRANSF"/>
    <property type="match status" value="1"/>
</dbReference>
<evidence type="ECO:0000256" key="4">
    <source>
        <dbReference type="ARBA" id="ARBA00022692"/>
    </source>
</evidence>
<sequence length="414" mass="45475">MPPLLKLTSFKALIHPHFLRRSTPSPARTSLANSIKALTPRGALSAHDKAVKLGFCRLTSCCKREVDSTADMSVIEENDCSETANLSVNGVVEVSKQAVSKHQSTKLLTLPTVLTIARVVAVPVLICTFYMNSWWGTTATTGIFIAAAITDWLDGYLARRMKLGSAFGAFLDPVADKLMVAATLVLLCTRPPEVAIFEQFPWLLTVPSIAMIGREPGSTRNLLCYFRVSWVAPGGGHGNMSSMRSSVFHYSLEYDSTKSITMSAVREWAASQNSNLSEAVAVNNLGKWKTAAQMTALTILLVTRDSSFTGPGVLIGFGIALLYISAWLAVWSLVVYMKKIWKVLLMWIKWPFSGQHLHFTLPLKDITEALDLHAKGPFILRVLGLLALKVNVAQLLPTSNSRFLSLFRDNCVAW</sequence>
<reference evidence="12" key="1">
    <citation type="journal article" date="2016" name="Nat. Genet.">
        <title>A high-quality carrot genome assembly provides new insights into carotenoid accumulation and asterid genome evolution.</title>
        <authorList>
            <person name="Iorizzo M."/>
            <person name="Ellison S."/>
            <person name="Senalik D."/>
            <person name="Zeng P."/>
            <person name="Satapoomin P."/>
            <person name="Huang J."/>
            <person name="Bowman M."/>
            <person name="Iovene M."/>
            <person name="Sanseverino W."/>
            <person name="Cavagnaro P."/>
            <person name="Yildiz M."/>
            <person name="Macko-Podgorni A."/>
            <person name="Moranska E."/>
            <person name="Grzebelus E."/>
            <person name="Grzebelus D."/>
            <person name="Ashrafi H."/>
            <person name="Zheng Z."/>
            <person name="Cheng S."/>
            <person name="Spooner D."/>
            <person name="Van Deynze A."/>
            <person name="Simon P."/>
        </authorList>
    </citation>
    <scope>NUCLEOTIDE SEQUENCE [LARGE SCALE GENOMIC DNA]</scope>
    <source>
        <tissue evidence="12">Leaf</tissue>
    </source>
</reference>
<organism evidence="12">
    <name type="scientific">Daucus carota subsp. sativus</name>
    <name type="common">Carrot</name>
    <dbReference type="NCBI Taxonomy" id="79200"/>
    <lineage>
        <taxon>Eukaryota</taxon>
        <taxon>Viridiplantae</taxon>
        <taxon>Streptophyta</taxon>
        <taxon>Embryophyta</taxon>
        <taxon>Tracheophyta</taxon>
        <taxon>Spermatophyta</taxon>
        <taxon>Magnoliopsida</taxon>
        <taxon>eudicotyledons</taxon>
        <taxon>Gunneridae</taxon>
        <taxon>Pentapetalae</taxon>
        <taxon>asterids</taxon>
        <taxon>campanulids</taxon>
        <taxon>Apiales</taxon>
        <taxon>Apiaceae</taxon>
        <taxon>Apioideae</taxon>
        <taxon>Scandiceae</taxon>
        <taxon>Daucinae</taxon>
        <taxon>Daucus</taxon>
        <taxon>Daucus sect. Daucus</taxon>
    </lineage>
</organism>
<keyword evidence="4 11" id="KW-0812">Transmembrane</keyword>
<dbReference type="PANTHER" id="PTHR14269:SF55">
    <property type="entry name" value="CDP-ALCOHOL PHOSPHATIDYLTRANSFERASE-RELATED"/>
    <property type="match status" value="1"/>
</dbReference>
<comment type="subcellular location">
    <subcellularLocation>
        <location evidence="1">Membrane</location>
        <topology evidence="1">Multi-pass membrane protein</topology>
    </subcellularLocation>
</comment>
<evidence type="ECO:0000256" key="3">
    <source>
        <dbReference type="ARBA" id="ARBA00022679"/>
    </source>
</evidence>
<evidence type="ECO:0000313" key="12">
    <source>
        <dbReference type="EMBL" id="KZM97380.1"/>
    </source>
</evidence>
<evidence type="ECO:0000256" key="9">
    <source>
        <dbReference type="ARBA" id="ARBA00023264"/>
    </source>
</evidence>
<evidence type="ECO:0000256" key="11">
    <source>
        <dbReference type="SAM" id="Phobius"/>
    </source>
</evidence>
<dbReference type="Gramene" id="KZM97380">
    <property type="protein sequence ID" value="KZM97380"/>
    <property type="gene ID" value="DCAR_015258"/>
</dbReference>
<dbReference type="PANTHER" id="PTHR14269">
    <property type="entry name" value="CDP-DIACYLGLYCEROL--GLYCEROL-3-PHOSPHATE 3-PHOSPHATIDYLTRANSFERASE-RELATED"/>
    <property type="match status" value="1"/>
</dbReference>
<gene>
    <name evidence="12" type="ORF">DCAR_015258</name>
</gene>
<evidence type="ECO:0000256" key="6">
    <source>
        <dbReference type="ARBA" id="ARBA00023098"/>
    </source>
</evidence>
<dbReference type="InterPro" id="IPR048254">
    <property type="entry name" value="CDP_ALCOHOL_P_TRANSF_CS"/>
</dbReference>
<protein>
    <recommendedName>
        <fullName evidence="13">CDP-diacylglycerol--glycerol-3-phosphate 3-phosphatidyltransferase</fullName>
    </recommendedName>
</protein>
<keyword evidence="7 11" id="KW-0472">Membrane</keyword>
<keyword evidence="9" id="KW-1208">Phospholipid metabolism</keyword>
<accession>A0A162A9A7</accession>
<name>A0A162A9A7_DAUCS</name>
<dbReference type="GO" id="GO:0016020">
    <property type="term" value="C:membrane"/>
    <property type="evidence" value="ECO:0007669"/>
    <property type="project" value="UniProtKB-SubCell"/>
</dbReference>
<comment type="similarity">
    <text evidence="10">Belongs to the CDP-alcohol phosphatidyltransferase class-I family.</text>
</comment>
<evidence type="ECO:0000256" key="8">
    <source>
        <dbReference type="ARBA" id="ARBA00023209"/>
    </source>
</evidence>
<comment type="caution">
    <text evidence="12">The sequence shown here is derived from an EMBL/GenBank/DDBJ whole genome shotgun (WGS) entry which is preliminary data.</text>
</comment>
<evidence type="ECO:0000256" key="2">
    <source>
        <dbReference type="ARBA" id="ARBA00022516"/>
    </source>
</evidence>
<evidence type="ECO:0000256" key="5">
    <source>
        <dbReference type="ARBA" id="ARBA00022989"/>
    </source>
</evidence>
<keyword evidence="3 10" id="KW-0808">Transferase</keyword>
<feature type="transmembrane region" description="Helical" evidence="11">
    <location>
        <begin position="313"/>
        <end position="337"/>
    </location>
</feature>
<dbReference type="GO" id="GO:0009941">
    <property type="term" value="C:chloroplast envelope"/>
    <property type="evidence" value="ECO:0007669"/>
    <property type="project" value="TreeGrafter"/>
</dbReference>